<name>A0AA39GBL9_SARSR</name>
<protein>
    <submittedName>
        <fullName evidence="3">Uncharacterized protein</fullName>
    </submittedName>
</protein>
<dbReference type="Proteomes" id="UP001175261">
    <property type="component" value="Unassembled WGS sequence"/>
</dbReference>
<comment type="caution">
    <text evidence="3">The sequence shown here is derived from an EMBL/GenBank/DDBJ whole genome shotgun (WGS) entry which is preliminary data.</text>
</comment>
<dbReference type="AlphaFoldDB" id="A0AA39GBL9"/>
<keyword evidence="1" id="KW-0175">Coiled coil</keyword>
<feature type="compositionally biased region" description="Polar residues" evidence="2">
    <location>
        <begin position="16"/>
        <end position="26"/>
    </location>
</feature>
<proteinExistence type="predicted"/>
<keyword evidence="4" id="KW-1185">Reference proteome</keyword>
<reference evidence="3" key="1">
    <citation type="submission" date="2022-10" db="EMBL/GenBank/DDBJ databases">
        <title>Determination and structural analysis of whole genome sequence of Sarocladium strictum F4-1.</title>
        <authorList>
            <person name="Hu L."/>
            <person name="Jiang Y."/>
        </authorList>
    </citation>
    <scope>NUCLEOTIDE SEQUENCE</scope>
    <source>
        <strain evidence="3">F4-1</strain>
    </source>
</reference>
<evidence type="ECO:0000256" key="1">
    <source>
        <dbReference type="SAM" id="Coils"/>
    </source>
</evidence>
<organism evidence="3 4">
    <name type="scientific">Sarocladium strictum</name>
    <name type="common">Black bundle disease fungus</name>
    <name type="synonym">Acremonium strictum</name>
    <dbReference type="NCBI Taxonomy" id="5046"/>
    <lineage>
        <taxon>Eukaryota</taxon>
        <taxon>Fungi</taxon>
        <taxon>Dikarya</taxon>
        <taxon>Ascomycota</taxon>
        <taxon>Pezizomycotina</taxon>
        <taxon>Sordariomycetes</taxon>
        <taxon>Hypocreomycetidae</taxon>
        <taxon>Hypocreales</taxon>
        <taxon>Sarocladiaceae</taxon>
        <taxon>Sarocladium</taxon>
    </lineage>
</organism>
<feature type="compositionally biased region" description="Low complexity" evidence="2">
    <location>
        <begin position="1"/>
        <end position="14"/>
    </location>
</feature>
<sequence>MPAAEKAQPEPAQELNILSPSPSSPVEDTISCDDSRLLISAVPPEMEPLTEMEQAYMVAGAEAFLSEARQRQRSLAEEHARKMESLDANIKAAKLDLEALCQACFSFLETASPTHDSIVSALNSDLPDLRQVFLDLEDRISPMIELLSVASTARHAIQKVKDDLSLKFETDEAQVALDILQHEAGVQKWKSCG</sequence>
<feature type="coiled-coil region" evidence="1">
    <location>
        <begin position="76"/>
        <end position="103"/>
    </location>
</feature>
<feature type="region of interest" description="Disordered" evidence="2">
    <location>
        <begin position="1"/>
        <end position="30"/>
    </location>
</feature>
<accession>A0AA39GBL9</accession>
<dbReference type="EMBL" id="JAPDFR010000009">
    <property type="protein sequence ID" value="KAK0383127.1"/>
    <property type="molecule type" value="Genomic_DNA"/>
</dbReference>
<evidence type="ECO:0000256" key="2">
    <source>
        <dbReference type="SAM" id="MobiDB-lite"/>
    </source>
</evidence>
<evidence type="ECO:0000313" key="4">
    <source>
        <dbReference type="Proteomes" id="UP001175261"/>
    </source>
</evidence>
<evidence type="ECO:0000313" key="3">
    <source>
        <dbReference type="EMBL" id="KAK0383127.1"/>
    </source>
</evidence>
<gene>
    <name evidence="3" type="ORF">NLU13_9040</name>
</gene>